<feature type="domain" description="Reverse transcriptase Ty1/copia-type" evidence="1">
    <location>
        <begin position="46"/>
        <end position="144"/>
    </location>
</feature>
<gene>
    <name evidence="3" type="primary">LOC104245180</name>
</gene>
<dbReference type="RefSeq" id="XP_009799048.1">
    <property type="nucleotide sequence ID" value="XM_009800746.1"/>
</dbReference>
<dbReference type="InterPro" id="IPR013103">
    <property type="entry name" value="RVT_2"/>
</dbReference>
<reference evidence="2" key="1">
    <citation type="journal article" date="2013" name="Genome Biol.">
        <title>Reference genomes and transcriptomes of Nicotiana sylvestris and Nicotiana tomentosiformis.</title>
        <authorList>
            <person name="Sierro N."/>
            <person name="Battey J.N."/>
            <person name="Ouadi S."/>
            <person name="Bovet L."/>
            <person name="Goepfert S."/>
            <person name="Bakaher N."/>
            <person name="Peitsch M.C."/>
            <person name="Ivanov N.V."/>
        </authorList>
    </citation>
    <scope>NUCLEOTIDE SEQUENCE [LARGE SCALE GENOMIC DNA]</scope>
</reference>
<evidence type="ECO:0000313" key="2">
    <source>
        <dbReference type="Proteomes" id="UP000189701"/>
    </source>
</evidence>
<proteinExistence type="predicted"/>
<sequence length="196" mass="22215">MEKINYQETFSHVVKMITINAVISLAAAEGWTLHQMNVYNAFLQGYTQSHLDYSLLTKRSCNKLVVILVCVNDFLITGNNIELINAINMILQNSFKIKDLGELMYFMGIEFAMSSEGILMHQRKYSMELISSIGLEVARPLGAPVDLNQKLTSSEFDSYAFCDADWAFCPNTKKSTIRYFKSGDSLILRGPRSRKT</sequence>
<dbReference type="STRING" id="4096.A0A1U7Y7G0"/>
<dbReference type="Proteomes" id="UP000189701">
    <property type="component" value="Unplaced"/>
</dbReference>
<protein>
    <submittedName>
        <fullName evidence="3">Uncharacterized protein LOC104245180</fullName>
    </submittedName>
</protein>
<dbReference type="Pfam" id="PF07727">
    <property type="entry name" value="RVT_2"/>
    <property type="match status" value="1"/>
</dbReference>
<dbReference type="OrthoDB" id="1301315at2759"/>
<evidence type="ECO:0000313" key="3">
    <source>
        <dbReference type="RefSeq" id="XP_009799048.1"/>
    </source>
</evidence>
<name>A0A1U7Y7G0_NICSY</name>
<dbReference type="eggNOG" id="KOG0017">
    <property type="taxonomic scope" value="Eukaryota"/>
</dbReference>
<dbReference type="InterPro" id="IPR043502">
    <property type="entry name" value="DNA/RNA_pol_sf"/>
</dbReference>
<dbReference type="SUPFAM" id="SSF56672">
    <property type="entry name" value="DNA/RNA polymerases"/>
    <property type="match status" value="1"/>
</dbReference>
<keyword evidence="2" id="KW-1185">Reference proteome</keyword>
<accession>A0A1U7Y7G0</accession>
<reference evidence="3" key="2">
    <citation type="submission" date="2025-08" db="UniProtKB">
        <authorList>
            <consortium name="RefSeq"/>
        </authorList>
    </citation>
    <scope>IDENTIFICATION</scope>
    <source>
        <tissue evidence="3">Leaf</tissue>
    </source>
</reference>
<organism evidence="2 3">
    <name type="scientific">Nicotiana sylvestris</name>
    <name type="common">Wood tobacco</name>
    <name type="synonym">South American tobacco</name>
    <dbReference type="NCBI Taxonomy" id="4096"/>
    <lineage>
        <taxon>Eukaryota</taxon>
        <taxon>Viridiplantae</taxon>
        <taxon>Streptophyta</taxon>
        <taxon>Embryophyta</taxon>
        <taxon>Tracheophyta</taxon>
        <taxon>Spermatophyta</taxon>
        <taxon>Magnoliopsida</taxon>
        <taxon>eudicotyledons</taxon>
        <taxon>Gunneridae</taxon>
        <taxon>Pentapetalae</taxon>
        <taxon>asterids</taxon>
        <taxon>lamiids</taxon>
        <taxon>Solanales</taxon>
        <taxon>Solanaceae</taxon>
        <taxon>Nicotianoideae</taxon>
        <taxon>Nicotianeae</taxon>
        <taxon>Nicotiana</taxon>
    </lineage>
</organism>
<dbReference type="AlphaFoldDB" id="A0A1U7Y7G0"/>
<evidence type="ECO:0000259" key="1">
    <source>
        <dbReference type="Pfam" id="PF07727"/>
    </source>
</evidence>